<accession>A0AAE0BVW3</accession>
<dbReference type="AlphaFoldDB" id="A0AAE0BVW3"/>
<gene>
    <name evidence="5" type="ORF">CYMTET_47172</name>
</gene>
<dbReference type="PRINTS" id="PR00508">
    <property type="entry name" value="S21N4MTFRASE"/>
</dbReference>
<evidence type="ECO:0000259" key="4">
    <source>
        <dbReference type="Pfam" id="PF01555"/>
    </source>
</evidence>
<feature type="region of interest" description="Disordered" evidence="3">
    <location>
        <begin position="442"/>
        <end position="559"/>
    </location>
</feature>
<name>A0AAE0BVW3_9CHLO</name>
<dbReference type="InterPro" id="IPR029063">
    <property type="entry name" value="SAM-dependent_MTases_sf"/>
</dbReference>
<feature type="compositionally biased region" description="Acidic residues" evidence="3">
    <location>
        <begin position="450"/>
        <end position="509"/>
    </location>
</feature>
<organism evidence="5 6">
    <name type="scientific">Cymbomonas tetramitiformis</name>
    <dbReference type="NCBI Taxonomy" id="36881"/>
    <lineage>
        <taxon>Eukaryota</taxon>
        <taxon>Viridiplantae</taxon>
        <taxon>Chlorophyta</taxon>
        <taxon>Pyramimonadophyceae</taxon>
        <taxon>Pyramimonadales</taxon>
        <taxon>Pyramimonadaceae</taxon>
        <taxon>Cymbomonas</taxon>
    </lineage>
</organism>
<evidence type="ECO:0000256" key="3">
    <source>
        <dbReference type="SAM" id="MobiDB-lite"/>
    </source>
</evidence>
<dbReference type="Pfam" id="PF01555">
    <property type="entry name" value="N6_N4_Mtase"/>
    <property type="match status" value="1"/>
</dbReference>
<dbReference type="InterPro" id="IPR002941">
    <property type="entry name" value="DNA_methylase_N4/N6"/>
</dbReference>
<evidence type="ECO:0000256" key="2">
    <source>
        <dbReference type="ARBA" id="ARBA00022679"/>
    </source>
</evidence>
<feature type="compositionally biased region" description="Basic and acidic residues" evidence="3">
    <location>
        <begin position="510"/>
        <end position="526"/>
    </location>
</feature>
<protein>
    <recommendedName>
        <fullName evidence="4">DNA methylase N-4/N-6 domain-containing protein</fullName>
    </recommendedName>
</protein>
<dbReference type="InterPro" id="IPR001091">
    <property type="entry name" value="RM_Methyltransferase"/>
</dbReference>
<dbReference type="Gene3D" id="3.40.50.150">
    <property type="entry name" value="Vaccinia Virus protein VP39"/>
    <property type="match status" value="1"/>
</dbReference>
<dbReference type="EMBL" id="LGRX02033079">
    <property type="protein sequence ID" value="KAK3243168.1"/>
    <property type="molecule type" value="Genomic_DNA"/>
</dbReference>
<feature type="domain" description="DNA methylase N-4/N-6" evidence="4">
    <location>
        <begin position="996"/>
        <end position="1047"/>
    </location>
</feature>
<comment type="caution">
    <text evidence="5">The sequence shown here is derived from an EMBL/GenBank/DDBJ whole genome shotgun (WGS) entry which is preliminary data.</text>
</comment>
<reference evidence="5 6" key="1">
    <citation type="journal article" date="2015" name="Genome Biol. Evol.">
        <title>Comparative Genomics of a Bacterivorous Green Alga Reveals Evolutionary Causalities and Consequences of Phago-Mixotrophic Mode of Nutrition.</title>
        <authorList>
            <person name="Burns J.A."/>
            <person name="Paasch A."/>
            <person name="Narechania A."/>
            <person name="Kim E."/>
        </authorList>
    </citation>
    <scope>NUCLEOTIDE SEQUENCE [LARGE SCALE GENOMIC DNA]</scope>
    <source>
        <strain evidence="5 6">PLY_AMNH</strain>
    </source>
</reference>
<keyword evidence="6" id="KW-1185">Reference proteome</keyword>
<evidence type="ECO:0000313" key="6">
    <source>
        <dbReference type="Proteomes" id="UP001190700"/>
    </source>
</evidence>
<sequence length="1087" mass="122536">MPAKKGTTKKSGDGNTERLVYADVMEQRFVEQKVLKLADCSFADNPRGHNHNGVNVEKSVEKNGIDLSQTMIWRRAKKGDPKAHGSTDSLQDSCSEEEHAVLELVLLEDVTSSEDEEDSCRKNHVPISCKRYIAIDGHGRHEFFTRAFQDGAVVGGKKLEARDKRFLECNVIVVSEDITKEEVTCLALSRIVQNEKGSKKKTFFDDYTSFKWLMSSIDKTVAKPQKLVVLFSHIDPSLYSLMFFKRMAHIHEKVIGPDERLEALLRENCEALGKDSPFGFNSLFDNKEFQRLNPTQRYQVFLKVNENVKFAVKDENGELHLKKKKQCATLGFVGTTRAFTDLCSFVLLRQEVRSQLELQSSKGKAKKTEEASKFLEDLSAGKYDGTFFDANETCSKTSNLPRLNRDVEPKVVQDMLKKHNEMVEWEETAVEAQESGVETLAEVAAGETGGDVEEEKEETQEGASVGDDDEVGDGDEEVEGEEPVGEEDGQENEEEENEEEEEGDEEEDGKFDFEKESDEVRETREDRKRKRQEVADWFAAEDAGEHVPKSKKQRKDLTKKRAEMGKLRQELQAFEEEDAAYAAWLSDKEKQKDEQDMEDDPAPCAEWMKPWVGVSRGNPDYEGLRQWKMAGGTLRNGTQQKGPVKESIEIGQFLKMNEEALKPGVRHHVHNIVSVEVPKVVAVKNRGVTRGTKVKDEKVEYVLELIHQHGHAESEKLLVLTSVAMNSQGIPLLQLYFGEALGAMDVITHNAAEDKFCVAAVITDVPWGHESKTGYNTKVDWDAFAVKLDELCANNDGMSEVHKYADLGKVDGDTIVCALGDSEALRALEAGWKALKHPVYKTMPGYIVTEGNRNNATFTNTPKSVGHQYTTFARKLEAPKLDFKTSIQTRGQQCKDLDFDYFPLNCWTGNILRALSYQEVKAFEKALEKHLAESWEPSWKEMDEEQRMDIVQTEVEHQARPFQAVQVQDTFKHDCAVVGCLKGGKPCEEHGKTLVVGQKKVELMELLVERYTTDIDMVVLDPFMGSGTTGIGALRMGRAFIGVERKRANFISAVHYLSHAVFCCAKRHVGDLGLSEPYRKMKVTNVK</sequence>
<dbReference type="GO" id="GO:0003677">
    <property type="term" value="F:DNA binding"/>
    <property type="evidence" value="ECO:0007669"/>
    <property type="project" value="InterPro"/>
</dbReference>
<evidence type="ECO:0000256" key="1">
    <source>
        <dbReference type="ARBA" id="ARBA00022603"/>
    </source>
</evidence>
<proteinExistence type="predicted"/>
<dbReference type="GO" id="GO:0008170">
    <property type="term" value="F:N-methyltransferase activity"/>
    <property type="evidence" value="ECO:0007669"/>
    <property type="project" value="InterPro"/>
</dbReference>
<dbReference type="Proteomes" id="UP001190700">
    <property type="component" value="Unassembled WGS sequence"/>
</dbReference>
<evidence type="ECO:0000313" key="5">
    <source>
        <dbReference type="EMBL" id="KAK3243168.1"/>
    </source>
</evidence>
<keyword evidence="2" id="KW-0808">Transferase</keyword>
<dbReference type="SUPFAM" id="SSF53335">
    <property type="entry name" value="S-adenosyl-L-methionine-dependent methyltransferases"/>
    <property type="match status" value="1"/>
</dbReference>
<dbReference type="GO" id="GO:0032259">
    <property type="term" value="P:methylation"/>
    <property type="evidence" value="ECO:0007669"/>
    <property type="project" value="UniProtKB-KW"/>
</dbReference>
<keyword evidence="1" id="KW-0489">Methyltransferase</keyword>